<dbReference type="InterPro" id="IPR021861">
    <property type="entry name" value="THO_THOC1"/>
</dbReference>
<evidence type="ECO:0000313" key="2">
    <source>
        <dbReference type="Proteomes" id="UP000297595"/>
    </source>
</evidence>
<evidence type="ECO:0000313" key="1">
    <source>
        <dbReference type="EMBL" id="TGJ69480.1"/>
    </source>
</evidence>
<comment type="caution">
    <text evidence="1">The sequence shown here is derived from an EMBL/GenBank/DDBJ whole genome shotgun (WGS) entry which is preliminary data.</text>
</comment>
<dbReference type="GO" id="GO:0006406">
    <property type="term" value="P:mRNA export from nucleus"/>
    <property type="evidence" value="ECO:0007669"/>
    <property type="project" value="TreeGrafter"/>
</dbReference>
<gene>
    <name evidence="1" type="ORF">EYR41_005518</name>
</gene>
<protein>
    <submittedName>
        <fullName evidence="1">Uncharacterized protein</fullName>
    </submittedName>
</protein>
<proteinExistence type="predicted"/>
<sequence length="369" mass="42446">MVQQTPSAIARLKDSLRTTLPDFQSLSTSSDVPPFPTTIDRDRYFDTFKSFPENNDVKSCMECASRELLYDIVTDFDLEFSLEPFIQLYQFFDLILTLSELEISDPQLPFALIEETLDTQPIDNCKRIFSYLEARIERLTVGVDGTKGKGIILLRLCNELLRRLSKSEDTVFCGRIFVFLTKSFPLSERSGVNLRGEFHVENKTTFDERRSQLAGNQPDHFSPSLRDNDSSEAALAADACNRLYAVLWSTQHEFAEPIRLFQKEILDNFKESLDTVIKAFRSSIDEYGHNAPVVASDTRRSHKRKWDGEVKHDELDSYNPKYLTSRELFDLEVCTFHRLNRRPFSNDLCCLGPRPSVPETHTSSVSHRN</sequence>
<dbReference type="PANTHER" id="PTHR13265">
    <property type="entry name" value="THO COMPLEX SUBUNIT 1"/>
    <property type="match status" value="1"/>
</dbReference>
<dbReference type="AlphaFoldDB" id="A0A7C8PNJ4"/>
<accession>A0A7C8PNJ4</accession>
<dbReference type="PANTHER" id="PTHR13265:SF0">
    <property type="entry name" value="HPR1"/>
    <property type="match status" value="1"/>
</dbReference>
<dbReference type="GO" id="GO:0000445">
    <property type="term" value="C:THO complex part of transcription export complex"/>
    <property type="evidence" value="ECO:0007669"/>
    <property type="project" value="TreeGrafter"/>
</dbReference>
<dbReference type="Proteomes" id="UP000297595">
    <property type="component" value="Unassembled WGS sequence"/>
</dbReference>
<organism evidence="1 2">
    <name type="scientific">Orbilia oligospora</name>
    <name type="common">Nematode-trapping fungus</name>
    <name type="synonym">Arthrobotrys oligospora</name>
    <dbReference type="NCBI Taxonomy" id="2813651"/>
    <lineage>
        <taxon>Eukaryota</taxon>
        <taxon>Fungi</taxon>
        <taxon>Dikarya</taxon>
        <taxon>Ascomycota</taxon>
        <taxon>Pezizomycotina</taxon>
        <taxon>Orbiliomycetes</taxon>
        <taxon>Orbiliales</taxon>
        <taxon>Orbiliaceae</taxon>
        <taxon>Orbilia</taxon>
    </lineage>
</organism>
<name>A0A7C8PNJ4_ORBOL</name>
<reference evidence="1 2" key="1">
    <citation type="submission" date="2019-03" db="EMBL/GenBank/DDBJ databases">
        <title>Nematode-trapping fungi genome.</title>
        <authorList>
            <person name="Vidal-Diez De Ulzurrun G."/>
        </authorList>
    </citation>
    <scope>NUCLEOTIDE SEQUENCE [LARGE SCALE GENOMIC DNA]</scope>
    <source>
        <strain evidence="1 2">TWF154</strain>
    </source>
</reference>
<dbReference type="EMBL" id="SOZJ01000003">
    <property type="protein sequence ID" value="TGJ69480.1"/>
    <property type="molecule type" value="Genomic_DNA"/>
</dbReference>
<dbReference type="Pfam" id="PF11957">
    <property type="entry name" value="efThoc1"/>
    <property type="match status" value="1"/>
</dbReference>